<organism evidence="3 4">
    <name type="scientific">Duganella flavida</name>
    <dbReference type="NCBI Taxonomy" id="2692175"/>
    <lineage>
        <taxon>Bacteria</taxon>
        <taxon>Pseudomonadati</taxon>
        <taxon>Pseudomonadota</taxon>
        <taxon>Betaproteobacteria</taxon>
        <taxon>Burkholderiales</taxon>
        <taxon>Oxalobacteraceae</taxon>
        <taxon>Telluria group</taxon>
        <taxon>Duganella</taxon>
    </lineage>
</organism>
<dbReference type="EMBL" id="WWCN01000001">
    <property type="protein sequence ID" value="MYM21204.1"/>
    <property type="molecule type" value="Genomic_DNA"/>
</dbReference>
<reference evidence="3 4" key="1">
    <citation type="submission" date="2019-12" db="EMBL/GenBank/DDBJ databases">
        <title>Novel species isolated from a subtropical stream in China.</title>
        <authorList>
            <person name="Lu H."/>
        </authorList>
    </citation>
    <scope>NUCLEOTIDE SEQUENCE [LARGE SCALE GENOMIC DNA]</scope>
    <source>
        <strain evidence="3 4">FT135W</strain>
    </source>
</reference>
<name>A0A6L8K5H7_9BURK</name>
<dbReference type="Proteomes" id="UP000479335">
    <property type="component" value="Unassembled WGS sequence"/>
</dbReference>
<proteinExistence type="predicted"/>
<evidence type="ECO:0000313" key="4">
    <source>
        <dbReference type="Proteomes" id="UP000479335"/>
    </source>
</evidence>
<gene>
    <name evidence="3" type="ORF">GTP46_00890</name>
</gene>
<sequence>MKRLTSLVLLSAALGAGPASAMRAHDIVDAGQRGKITLASELPPAAVIVPQALDARAAPAAGDEAQLPTPEQQAKASAETPVVSAVPEPSGLTMLACGALLLLFAPYGRDDDDKIMPELTERPDSSL</sequence>
<evidence type="ECO:0008006" key="5">
    <source>
        <dbReference type="Google" id="ProtNLM"/>
    </source>
</evidence>
<keyword evidence="2" id="KW-0732">Signal</keyword>
<keyword evidence="4" id="KW-1185">Reference proteome</keyword>
<feature type="region of interest" description="Disordered" evidence="1">
    <location>
        <begin position="58"/>
        <end position="82"/>
    </location>
</feature>
<comment type="caution">
    <text evidence="3">The sequence shown here is derived from an EMBL/GenBank/DDBJ whole genome shotgun (WGS) entry which is preliminary data.</text>
</comment>
<dbReference type="AlphaFoldDB" id="A0A6L8K5H7"/>
<evidence type="ECO:0000313" key="3">
    <source>
        <dbReference type="EMBL" id="MYM21204.1"/>
    </source>
</evidence>
<feature type="signal peptide" evidence="2">
    <location>
        <begin position="1"/>
        <end position="21"/>
    </location>
</feature>
<accession>A0A6L8K5H7</accession>
<evidence type="ECO:0000256" key="1">
    <source>
        <dbReference type="SAM" id="MobiDB-lite"/>
    </source>
</evidence>
<evidence type="ECO:0000256" key="2">
    <source>
        <dbReference type="SAM" id="SignalP"/>
    </source>
</evidence>
<feature type="chain" id="PRO_5026672617" description="PEP-CTERM sorting domain-containing protein" evidence="2">
    <location>
        <begin position="22"/>
        <end position="127"/>
    </location>
</feature>
<dbReference type="RefSeq" id="WP_161004763.1">
    <property type="nucleotide sequence ID" value="NZ_WWCN01000001.1"/>
</dbReference>
<protein>
    <recommendedName>
        <fullName evidence="5">PEP-CTERM sorting domain-containing protein</fullName>
    </recommendedName>
</protein>